<dbReference type="InterPro" id="IPR036875">
    <property type="entry name" value="Znf_CCHC_sf"/>
</dbReference>
<evidence type="ECO:0000313" key="4">
    <source>
        <dbReference type="Proteomes" id="UP000257109"/>
    </source>
</evidence>
<dbReference type="PROSITE" id="PS50158">
    <property type="entry name" value="ZF_CCHC"/>
    <property type="match status" value="1"/>
</dbReference>
<evidence type="ECO:0000256" key="1">
    <source>
        <dbReference type="PROSITE-ProRule" id="PRU00047"/>
    </source>
</evidence>
<keyword evidence="1" id="KW-0863">Zinc-finger</keyword>
<evidence type="ECO:0000313" key="3">
    <source>
        <dbReference type="EMBL" id="RDX87082.1"/>
    </source>
</evidence>
<accession>A0A371G948</accession>
<dbReference type="GO" id="GO:0003676">
    <property type="term" value="F:nucleic acid binding"/>
    <property type="evidence" value="ECO:0007669"/>
    <property type="project" value="InterPro"/>
</dbReference>
<dbReference type="AlphaFoldDB" id="A0A371G948"/>
<dbReference type="EMBL" id="QJKJ01006339">
    <property type="protein sequence ID" value="RDX87082.1"/>
    <property type="molecule type" value="Genomic_DNA"/>
</dbReference>
<gene>
    <name evidence="3" type="ORF">CR513_31494</name>
</gene>
<proteinExistence type="predicted"/>
<name>A0A371G948_MUCPR</name>
<organism evidence="3 4">
    <name type="scientific">Mucuna pruriens</name>
    <name type="common">Velvet bean</name>
    <name type="synonym">Dolichos pruriens</name>
    <dbReference type="NCBI Taxonomy" id="157652"/>
    <lineage>
        <taxon>Eukaryota</taxon>
        <taxon>Viridiplantae</taxon>
        <taxon>Streptophyta</taxon>
        <taxon>Embryophyta</taxon>
        <taxon>Tracheophyta</taxon>
        <taxon>Spermatophyta</taxon>
        <taxon>Magnoliopsida</taxon>
        <taxon>eudicotyledons</taxon>
        <taxon>Gunneridae</taxon>
        <taxon>Pentapetalae</taxon>
        <taxon>rosids</taxon>
        <taxon>fabids</taxon>
        <taxon>Fabales</taxon>
        <taxon>Fabaceae</taxon>
        <taxon>Papilionoideae</taxon>
        <taxon>50 kb inversion clade</taxon>
        <taxon>NPAAA clade</taxon>
        <taxon>indigoferoid/millettioid clade</taxon>
        <taxon>Phaseoleae</taxon>
        <taxon>Mucuna</taxon>
    </lineage>
</organism>
<dbReference type="SUPFAM" id="SSF57756">
    <property type="entry name" value="Retrovirus zinc finger-like domains"/>
    <property type="match status" value="1"/>
</dbReference>
<keyword evidence="1" id="KW-0862">Zinc</keyword>
<evidence type="ECO:0000259" key="2">
    <source>
        <dbReference type="PROSITE" id="PS50158"/>
    </source>
</evidence>
<reference evidence="3" key="1">
    <citation type="submission" date="2018-05" db="EMBL/GenBank/DDBJ databases">
        <title>Draft genome of Mucuna pruriens seed.</title>
        <authorList>
            <person name="Nnadi N.E."/>
            <person name="Vos R."/>
            <person name="Hasami M.H."/>
            <person name="Devisetty U.K."/>
            <person name="Aguiy J.C."/>
        </authorList>
    </citation>
    <scope>NUCLEOTIDE SEQUENCE [LARGE SCALE GENOMIC DNA]</scope>
    <source>
        <strain evidence="3">JCA_2017</strain>
    </source>
</reference>
<keyword evidence="4" id="KW-1185">Reference proteome</keyword>
<dbReference type="SMART" id="SM00343">
    <property type="entry name" value="ZnF_C2HC"/>
    <property type="match status" value="1"/>
</dbReference>
<feature type="non-terminal residue" evidence="3">
    <location>
        <position position="1"/>
    </location>
</feature>
<dbReference type="Gene3D" id="4.10.60.10">
    <property type="entry name" value="Zinc finger, CCHC-type"/>
    <property type="match status" value="1"/>
</dbReference>
<keyword evidence="1" id="KW-0479">Metal-binding</keyword>
<feature type="domain" description="CCHC-type" evidence="2">
    <location>
        <begin position="15"/>
        <end position="31"/>
    </location>
</feature>
<sequence length="124" mass="13554">MLPIPIIASKSSNLKCFKCLGKGHIAYQCPNKRSMIMVNLGHSSQGHVVLVFPRSIDTSDGFNGKGWSQLATSGSCSVQPKENNEHERRYPSVYAVKIDESVPPSQSISSNSTQLELCPTFTRA</sequence>
<dbReference type="InterPro" id="IPR001878">
    <property type="entry name" value="Znf_CCHC"/>
</dbReference>
<dbReference type="Proteomes" id="UP000257109">
    <property type="component" value="Unassembled WGS sequence"/>
</dbReference>
<protein>
    <recommendedName>
        <fullName evidence="2">CCHC-type domain-containing protein</fullName>
    </recommendedName>
</protein>
<dbReference type="OrthoDB" id="1719899at2759"/>
<dbReference type="GO" id="GO:0008270">
    <property type="term" value="F:zinc ion binding"/>
    <property type="evidence" value="ECO:0007669"/>
    <property type="project" value="UniProtKB-KW"/>
</dbReference>
<comment type="caution">
    <text evidence="3">The sequence shown here is derived from an EMBL/GenBank/DDBJ whole genome shotgun (WGS) entry which is preliminary data.</text>
</comment>